<dbReference type="EMBL" id="KL662109">
    <property type="protein sequence ID" value="KFM24697.1"/>
    <property type="molecule type" value="Genomic_DNA"/>
</dbReference>
<dbReference type="GeneID" id="23613806"/>
<reference evidence="1 2" key="1">
    <citation type="journal article" date="2014" name="BMC Genomics">
        <title>Oil accumulation mechanisms of the oleaginous microalga Chlorella protothecoides revealed through its genome, transcriptomes, and proteomes.</title>
        <authorList>
            <person name="Gao C."/>
            <person name="Wang Y."/>
            <person name="Shen Y."/>
            <person name="Yan D."/>
            <person name="He X."/>
            <person name="Dai J."/>
            <person name="Wu Q."/>
        </authorList>
    </citation>
    <scope>NUCLEOTIDE SEQUENCE [LARGE SCALE GENOMIC DNA]</scope>
    <source>
        <strain evidence="1 2">0710</strain>
    </source>
</reference>
<dbReference type="AlphaFoldDB" id="A0A087SG43"/>
<protein>
    <submittedName>
        <fullName evidence="1">Uncharacterized protein</fullName>
    </submittedName>
</protein>
<sequence length="78" mass="8652">MKMDPASRADTAARTTRMGQTMAAGAVYQPLCGAFQARGTQHGASDFLYSAEYKLWVNRAWQVLLVARDDVSLAWLAW</sequence>
<keyword evidence="2" id="KW-1185">Reference proteome</keyword>
<organism evidence="1 2">
    <name type="scientific">Auxenochlorella protothecoides</name>
    <name type="common">Green microalga</name>
    <name type="synonym">Chlorella protothecoides</name>
    <dbReference type="NCBI Taxonomy" id="3075"/>
    <lineage>
        <taxon>Eukaryota</taxon>
        <taxon>Viridiplantae</taxon>
        <taxon>Chlorophyta</taxon>
        <taxon>core chlorophytes</taxon>
        <taxon>Trebouxiophyceae</taxon>
        <taxon>Chlorellales</taxon>
        <taxon>Chlorellaceae</taxon>
        <taxon>Auxenochlorella</taxon>
    </lineage>
</organism>
<evidence type="ECO:0000313" key="2">
    <source>
        <dbReference type="Proteomes" id="UP000028924"/>
    </source>
</evidence>
<dbReference type="KEGG" id="apro:F751_2415"/>
<accession>A0A087SG43</accession>
<evidence type="ECO:0000313" key="1">
    <source>
        <dbReference type="EMBL" id="KFM24697.1"/>
    </source>
</evidence>
<proteinExistence type="predicted"/>
<dbReference type="Proteomes" id="UP000028924">
    <property type="component" value="Unassembled WGS sequence"/>
</dbReference>
<dbReference type="RefSeq" id="XP_011397585.1">
    <property type="nucleotide sequence ID" value="XM_011399283.1"/>
</dbReference>
<gene>
    <name evidence="1" type="ORF">F751_2415</name>
</gene>
<name>A0A087SG43_AUXPR</name>